<dbReference type="Proteomes" id="UP001218629">
    <property type="component" value="Chromosome"/>
</dbReference>
<evidence type="ECO:0000313" key="1">
    <source>
        <dbReference type="EMBL" id="WEB38778.1"/>
    </source>
</evidence>
<proteinExistence type="predicted"/>
<evidence type="ECO:0000313" key="2">
    <source>
        <dbReference type="Proteomes" id="UP001218629"/>
    </source>
</evidence>
<organism evidence="1 2">
    <name type="scientific">Streptomyces yunnanensis</name>
    <dbReference type="NCBI Taxonomy" id="156453"/>
    <lineage>
        <taxon>Bacteria</taxon>
        <taxon>Bacillati</taxon>
        <taxon>Actinomycetota</taxon>
        <taxon>Actinomycetes</taxon>
        <taxon>Kitasatosporales</taxon>
        <taxon>Streptomycetaceae</taxon>
        <taxon>Streptomyces</taxon>
    </lineage>
</organism>
<accession>A0ABY8A1W7</accession>
<keyword evidence="2" id="KW-1185">Reference proteome</keyword>
<dbReference type="EMBL" id="CP095749">
    <property type="protein sequence ID" value="WEB38778.1"/>
    <property type="molecule type" value="Genomic_DNA"/>
</dbReference>
<evidence type="ECO:0008006" key="3">
    <source>
        <dbReference type="Google" id="ProtNLM"/>
    </source>
</evidence>
<reference evidence="1 2" key="1">
    <citation type="submission" date="2022-03" db="EMBL/GenBank/DDBJ databases">
        <title>Streptomyces yunnanensis P86,complete genome.</title>
        <authorList>
            <person name="Chen S."/>
            <person name="Zhang Q."/>
        </authorList>
    </citation>
    <scope>NUCLEOTIDE SEQUENCE [LARGE SCALE GENOMIC DNA]</scope>
    <source>
        <strain evidence="1 2">P86</strain>
    </source>
</reference>
<sequence length="86" mass="9142">MNALIDFLKKNPVRIKAALVSVLALFSDFISPDLQGKIVSLVMLAVSILGGEIAQRVENKKTNDARLSDIPVESAGISHVSDAPIA</sequence>
<dbReference type="RefSeq" id="WP_275306535.1">
    <property type="nucleotide sequence ID" value="NZ_CP095749.1"/>
</dbReference>
<name>A0ABY8A1W7_9ACTN</name>
<gene>
    <name evidence="1" type="ORF">MOV08_05305</name>
</gene>
<protein>
    <recommendedName>
        <fullName evidence="3">Holin</fullName>
    </recommendedName>
</protein>